<dbReference type="KEGG" id="oau:116333117"/>
<gene>
    <name evidence="14" type="primary">LOC116333117</name>
</gene>
<evidence type="ECO:0000256" key="5">
    <source>
        <dbReference type="ARBA" id="ARBA00022846"/>
    </source>
</evidence>
<feature type="region of interest" description="Disordered" evidence="13">
    <location>
        <begin position="1"/>
        <end position="49"/>
    </location>
</feature>
<dbReference type="Pfam" id="PF00400">
    <property type="entry name" value="WD40"/>
    <property type="match status" value="2"/>
</dbReference>
<evidence type="ECO:0000256" key="4">
    <source>
        <dbReference type="ARBA" id="ARBA00022737"/>
    </source>
</evidence>
<evidence type="ECO:0000256" key="7">
    <source>
        <dbReference type="ARBA" id="ARBA00023212"/>
    </source>
</evidence>
<evidence type="ECO:0000256" key="1">
    <source>
        <dbReference type="ARBA" id="ARBA00004611"/>
    </source>
</evidence>
<dbReference type="PANTHER" id="PTHR12442">
    <property type="entry name" value="DYNEIN INTERMEDIATE CHAIN"/>
    <property type="match status" value="1"/>
</dbReference>
<name>A0A668W5B3_OREAU</name>
<feature type="compositionally biased region" description="Basic and acidic residues" evidence="13">
    <location>
        <begin position="34"/>
        <end position="49"/>
    </location>
</feature>
<dbReference type="GeneID" id="116333117"/>
<keyword evidence="5" id="KW-0282">Flagellum</keyword>
<organism evidence="14 15">
    <name type="scientific">Oreochromis aureus</name>
    <name type="common">Israeli tilapia</name>
    <name type="synonym">Chromis aureus</name>
    <dbReference type="NCBI Taxonomy" id="47969"/>
    <lineage>
        <taxon>Eukaryota</taxon>
        <taxon>Metazoa</taxon>
        <taxon>Chordata</taxon>
        <taxon>Craniata</taxon>
        <taxon>Vertebrata</taxon>
        <taxon>Euteleostomi</taxon>
        <taxon>Actinopterygii</taxon>
        <taxon>Neopterygii</taxon>
        <taxon>Teleostei</taxon>
        <taxon>Neoteleostei</taxon>
        <taxon>Acanthomorphata</taxon>
        <taxon>Ovalentaria</taxon>
        <taxon>Cichlomorphae</taxon>
        <taxon>Cichliformes</taxon>
        <taxon>Cichlidae</taxon>
        <taxon>African cichlids</taxon>
        <taxon>Pseudocrenilabrinae</taxon>
        <taxon>Oreochromini</taxon>
        <taxon>Oreochromis</taxon>
    </lineage>
</organism>
<dbReference type="GO" id="GO:0045504">
    <property type="term" value="F:dynein heavy chain binding"/>
    <property type="evidence" value="ECO:0007669"/>
    <property type="project" value="TreeGrafter"/>
</dbReference>
<accession>A0A668W5B3</accession>
<dbReference type="InterPro" id="IPR050687">
    <property type="entry name" value="Dynein_IC"/>
</dbReference>
<dbReference type="GO" id="GO:0005858">
    <property type="term" value="C:axonemal dynein complex"/>
    <property type="evidence" value="ECO:0007669"/>
    <property type="project" value="TreeGrafter"/>
</dbReference>
<feature type="compositionally biased region" description="Polar residues" evidence="13">
    <location>
        <begin position="1"/>
        <end position="23"/>
    </location>
</feature>
<feature type="repeat" description="WD" evidence="12">
    <location>
        <begin position="563"/>
        <end position="596"/>
    </location>
</feature>
<dbReference type="Ensembl" id="ENSOABT00000060436.2">
    <property type="protein sequence ID" value="ENSOABP00000058960.1"/>
    <property type="gene ID" value="ENSOABG00000025783.2"/>
</dbReference>
<dbReference type="GO" id="GO:0045503">
    <property type="term" value="F:dynein light chain binding"/>
    <property type="evidence" value="ECO:0007669"/>
    <property type="project" value="TreeGrafter"/>
</dbReference>
<keyword evidence="2" id="KW-0963">Cytoplasm</keyword>
<dbReference type="PANTHER" id="PTHR12442:SF12">
    <property type="entry name" value="DYNEIN AXONEMAL INTERMEDIATE CHAIN 4"/>
    <property type="match status" value="1"/>
</dbReference>
<dbReference type="PROSITE" id="PS50082">
    <property type="entry name" value="WD_REPEATS_2"/>
    <property type="match status" value="1"/>
</dbReference>
<dbReference type="AlphaFoldDB" id="A0A668W5B3"/>
<keyword evidence="4" id="KW-0677">Repeat</keyword>
<proteinExistence type="predicted"/>
<dbReference type="Gene3D" id="2.130.10.10">
    <property type="entry name" value="YVTN repeat-like/Quinoprotein amine dehydrogenase"/>
    <property type="match status" value="2"/>
</dbReference>
<feature type="region of interest" description="Disordered" evidence="13">
    <location>
        <begin position="237"/>
        <end position="261"/>
    </location>
</feature>
<sequence>MKKSSGWSSRTSLIKKSSGSGLCQGSLPGNGFNQKEKPEDQKRRNKDLIGRVRVVDDDGDDVTPRPLVCPVPGFQKSLDELFSSILKLSSSHPIGPTQDSLNAEIEDIFLGQTHPPPQLFKKGDDAEQHVREKMVGECDYISLTETETITFLDIPPTIISVVDDDAEAVIQRNLSYAELCKSRMCSDKYIDRSMQTLNGALKNKLTQSEKTGTAGKGMAATNWDIYDSLYKQNETFEGEEADHKEKSVSSRSNTTDTDNTISSLPEMQICGSILNPESEPEKEILLPELLTNVSCFMERTVVLDSFQASLAAYRQLPISEGSDRMAKHGKHSEESLDPTLELLWAFTCELTRGYCITSMAWNRQNPDILAVGYADFDSRCLKPGLICCWTIKNIMWPERVFHCHSSVTSLDFSANDQLAVGMFDGTVAIYNICIQDSSVACVASSSKSSKRHLHPVWQVTWTAKRLELSLADVLVSVSSDGRIAKWSIRSHDLDSTDLMWFRSDKECKEAAENLKKKKMVLSKPNAVCVDFHPTDFGIYLAGTQEGLIHKSSFSEGHSFLATYKKHIGSVNHIEWSPFNPDVFLSCSSDETVQMWKQGRPVMTFKSIHQGPVFFAKWSPNCSTMFGVVKEDQVEIWDLNLSIVFPTIVHHAEPGVRLTSLLFARGTECVLVGDSGGQVTVYKLKNFRVGESKQVNTLDEITQHTISKYF</sequence>
<feature type="compositionally biased region" description="Low complexity" evidence="13">
    <location>
        <begin position="249"/>
        <end position="261"/>
    </location>
</feature>
<protein>
    <recommendedName>
        <fullName evidence="10">Dynein axonemal intermediate chain 4</fullName>
    </recommendedName>
    <alternativeName>
        <fullName evidence="11">WD repeat-containing protein 78</fullName>
    </alternativeName>
</protein>
<reference evidence="14" key="2">
    <citation type="submission" date="2025-09" db="UniProtKB">
        <authorList>
            <consortium name="Ensembl"/>
        </authorList>
    </citation>
    <scope>IDENTIFICATION</scope>
</reference>
<keyword evidence="3 12" id="KW-0853">WD repeat</keyword>
<evidence type="ECO:0000256" key="3">
    <source>
        <dbReference type="ARBA" id="ARBA00022574"/>
    </source>
</evidence>
<dbReference type="OMA" id="MEVTTYR"/>
<evidence type="ECO:0000313" key="14">
    <source>
        <dbReference type="Ensembl" id="ENSOABP00000058960.1"/>
    </source>
</evidence>
<keyword evidence="6" id="KW-0969">Cilium</keyword>
<keyword evidence="15" id="KW-1185">Reference proteome</keyword>
<evidence type="ECO:0000256" key="9">
    <source>
        <dbReference type="ARBA" id="ARBA00024190"/>
    </source>
</evidence>
<keyword evidence="8" id="KW-0966">Cell projection</keyword>
<dbReference type="RefSeq" id="XP_031612125.1">
    <property type="nucleotide sequence ID" value="XM_031756265.2"/>
</dbReference>
<evidence type="ECO:0000256" key="2">
    <source>
        <dbReference type="ARBA" id="ARBA00022490"/>
    </source>
</evidence>
<dbReference type="InterPro" id="IPR036322">
    <property type="entry name" value="WD40_repeat_dom_sf"/>
</dbReference>
<reference evidence="14" key="1">
    <citation type="submission" date="2025-08" db="UniProtKB">
        <authorList>
            <consortium name="Ensembl"/>
        </authorList>
    </citation>
    <scope>IDENTIFICATION</scope>
</reference>
<dbReference type="GO" id="GO:0120293">
    <property type="term" value="C:dynein axonemal particle"/>
    <property type="evidence" value="ECO:0007669"/>
    <property type="project" value="UniProtKB-SubCell"/>
</dbReference>
<dbReference type="SUPFAM" id="SSF50978">
    <property type="entry name" value="WD40 repeat-like"/>
    <property type="match status" value="1"/>
</dbReference>
<evidence type="ECO:0000313" key="15">
    <source>
        <dbReference type="Proteomes" id="UP000472276"/>
    </source>
</evidence>
<dbReference type="InterPro" id="IPR015943">
    <property type="entry name" value="WD40/YVTN_repeat-like_dom_sf"/>
</dbReference>
<evidence type="ECO:0000256" key="6">
    <source>
        <dbReference type="ARBA" id="ARBA00023069"/>
    </source>
</evidence>
<dbReference type="Proteomes" id="UP000472276">
    <property type="component" value="Unassembled WGS sequence"/>
</dbReference>
<dbReference type="InterPro" id="IPR001680">
    <property type="entry name" value="WD40_rpt"/>
</dbReference>
<evidence type="ECO:0000256" key="13">
    <source>
        <dbReference type="SAM" id="MobiDB-lite"/>
    </source>
</evidence>
<keyword evidence="7" id="KW-0206">Cytoskeleton</keyword>
<comment type="subcellular location">
    <subcellularLocation>
        <location evidence="1">Cytoplasm</location>
        <location evidence="1">Cytoskeleton</location>
        <location evidence="1">Flagellum axoneme</location>
    </subcellularLocation>
    <subcellularLocation>
        <location evidence="9">Dynein axonemal particle</location>
    </subcellularLocation>
</comment>
<evidence type="ECO:0000256" key="11">
    <source>
        <dbReference type="ARBA" id="ARBA00041557"/>
    </source>
</evidence>
<evidence type="ECO:0000256" key="10">
    <source>
        <dbReference type="ARBA" id="ARBA00040002"/>
    </source>
</evidence>
<evidence type="ECO:0000256" key="8">
    <source>
        <dbReference type="ARBA" id="ARBA00023273"/>
    </source>
</evidence>
<dbReference type="SMART" id="SM00320">
    <property type="entry name" value="WD40"/>
    <property type="match status" value="5"/>
</dbReference>
<evidence type="ECO:0000256" key="12">
    <source>
        <dbReference type="PROSITE-ProRule" id="PRU00221"/>
    </source>
</evidence>
<dbReference type="GO" id="GO:0003341">
    <property type="term" value="P:cilium movement"/>
    <property type="evidence" value="ECO:0007669"/>
    <property type="project" value="TreeGrafter"/>
</dbReference>